<evidence type="ECO:0000313" key="5">
    <source>
        <dbReference type="EMBL" id="KAG9346768.1"/>
    </source>
</evidence>
<keyword evidence="6" id="KW-1185">Reference proteome</keyword>
<reference evidence="5" key="1">
    <citation type="thesis" date="2021" institute="BYU ScholarsArchive" country="Provo, UT, USA">
        <title>Applications of and Algorithms for Genome Assembly and Genomic Analyses with an Emphasis on Marine Teleosts.</title>
        <authorList>
            <person name="Pickett B.D."/>
        </authorList>
    </citation>
    <scope>NUCLEOTIDE SEQUENCE</scope>
    <source>
        <strain evidence="5">HI-2016</strain>
    </source>
</reference>
<evidence type="ECO:0008006" key="7">
    <source>
        <dbReference type="Google" id="ProtNLM"/>
    </source>
</evidence>
<dbReference type="GO" id="GO:0008190">
    <property type="term" value="F:eukaryotic initiation factor 4E binding"/>
    <property type="evidence" value="ECO:0007669"/>
    <property type="project" value="InterPro"/>
</dbReference>
<comment type="similarity">
    <text evidence="1">Belongs to the eIF4E-binding protein family.</text>
</comment>
<protein>
    <recommendedName>
        <fullName evidence="7">Eukaryotic translation initiation factor 4E binding protein 3</fullName>
    </recommendedName>
</protein>
<name>A0A8T2PB76_9TELE</name>
<dbReference type="AlphaFoldDB" id="A0A8T2PB76"/>
<dbReference type="Pfam" id="PF05456">
    <property type="entry name" value="eIF_4EBP"/>
    <property type="match status" value="1"/>
</dbReference>
<dbReference type="EMBL" id="JAFBMS010000015">
    <property type="protein sequence ID" value="KAG9346768.1"/>
    <property type="molecule type" value="Genomic_DNA"/>
</dbReference>
<dbReference type="PANTHER" id="PTHR12669:SF5">
    <property type="entry name" value="EUKARYOTIC TRANSLATION INITIATION FACTOR 4E-BINDING PROTEIN 3"/>
    <property type="match status" value="1"/>
</dbReference>
<dbReference type="GO" id="GO:0045947">
    <property type="term" value="P:negative regulation of translational initiation"/>
    <property type="evidence" value="ECO:0007669"/>
    <property type="project" value="InterPro"/>
</dbReference>
<keyword evidence="3" id="KW-0652">Protein synthesis inhibitor</keyword>
<organism evidence="5 6">
    <name type="scientific">Albula glossodonta</name>
    <name type="common">roundjaw bonefish</name>
    <dbReference type="NCBI Taxonomy" id="121402"/>
    <lineage>
        <taxon>Eukaryota</taxon>
        <taxon>Metazoa</taxon>
        <taxon>Chordata</taxon>
        <taxon>Craniata</taxon>
        <taxon>Vertebrata</taxon>
        <taxon>Euteleostomi</taxon>
        <taxon>Actinopterygii</taxon>
        <taxon>Neopterygii</taxon>
        <taxon>Teleostei</taxon>
        <taxon>Albuliformes</taxon>
        <taxon>Albulidae</taxon>
        <taxon>Albula</taxon>
    </lineage>
</organism>
<evidence type="ECO:0000256" key="2">
    <source>
        <dbReference type="ARBA" id="ARBA00022845"/>
    </source>
</evidence>
<feature type="region of interest" description="Disordered" evidence="4">
    <location>
        <begin position="93"/>
        <end position="113"/>
    </location>
</feature>
<evidence type="ECO:0000256" key="1">
    <source>
        <dbReference type="ARBA" id="ARBA00005480"/>
    </source>
</evidence>
<sequence>MSSNCNQTKSCPIPTRVMHLKDWSQLPDCYSQTPGGTLFSTTPGGTRIIYDRKFLLDCRNSPIARTPPCCLPQIPGVTVPSLHPLSKLQELKEELEEEDKNMPGELMAPVPLIPPLSPRTCSPVLQSLSHS</sequence>
<accession>A0A8T2PB76</accession>
<dbReference type="InterPro" id="IPR008606">
    <property type="entry name" value="EIF4EBP"/>
</dbReference>
<dbReference type="Proteomes" id="UP000824540">
    <property type="component" value="Unassembled WGS sequence"/>
</dbReference>
<dbReference type="GO" id="GO:0005737">
    <property type="term" value="C:cytoplasm"/>
    <property type="evidence" value="ECO:0007669"/>
    <property type="project" value="TreeGrafter"/>
</dbReference>
<evidence type="ECO:0000313" key="6">
    <source>
        <dbReference type="Proteomes" id="UP000824540"/>
    </source>
</evidence>
<dbReference type="PANTHER" id="PTHR12669">
    <property type="entry name" value="EUKARYOTIC TRANSLATION INITIATION FACTOR 4E-BINDING PROTEIN"/>
    <property type="match status" value="1"/>
</dbReference>
<gene>
    <name evidence="5" type="ORF">JZ751_007085</name>
</gene>
<evidence type="ECO:0000256" key="3">
    <source>
        <dbReference type="ARBA" id="ARBA00023193"/>
    </source>
</evidence>
<comment type="caution">
    <text evidence="5">The sequence shown here is derived from an EMBL/GenBank/DDBJ whole genome shotgun (WGS) entry which is preliminary data.</text>
</comment>
<evidence type="ECO:0000256" key="4">
    <source>
        <dbReference type="SAM" id="MobiDB-lite"/>
    </source>
</evidence>
<keyword evidence="2" id="KW-0810">Translation regulation</keyword>
<proteinExistence type="inferred from homology"/>
<dbReference type="OrthoDB" id="19729at2759"/>